<keyword evidence="3" id="KW-1185">Reference proteome</keyword>
<gene>
    <name evidence="2" type="ORF">ACFFPJ_08465</name>
</gene>
<dbReference type="Proteomes" id="UP001589611">
    <property type="component" value="Unassembled WGS sequence"/>
</dbReference>
<feature type="compositionally biased region" description="Polar residues" evidence="1">
    <location>
        <begin position="98"/>
        <end position="107"/>
    </location>
</feature>
<dbReference type="InterPro" id="IPR043777">
    <property type="entry name" value="DUF5719"/>
</dbReference>
<evidence type="ECO:0000313" key="2">
    <source>
        <dbReference type="EMBL" id="MFB9645829.1"/>
    </source>
</evidence>
<name>A0ABV5SZP8_9MICO</name>
<dbReference type="EMBL" id="JBHMBE010000003">
    <property type="protein sequence ID" value="MFB9645829.1"/>
    <property type="molecule type" value="Genomic_DNA"/>
</dbReference>
<feature type="region of interest" description="Disordered" evidence="1">
    <location>
        <begin position="87"/>
        <end position="111"/>
    </location>
</feature>
<reference evidence="2 3" key="1">
    <citation type="submission" date="2024-09" db="EMBL/GenBank/DDBJ databases">
        <authorList>
            <person name="Sun Q."/>
            <person name="Mori K."/>
        </authorList>
    </citation>
    <scope>NUCLEOTIDE SEQUENCE [LARGE SCALE GENOMIC DNA]</scope>
    <source>
        <strain evidence="2 3">JCM 1342</strain>
    </source>
</reference>
<protein>
    <submittedName>
        <fullName evidence="2">DUF5719 family protein</fullName>
    </submittedName>
</protein>
<sequence length="472" mass="46565">MSDRRVFRWATTSARLLVGTLVAIGFVIAVVTAVSLPWPTVARAPVAITAMPAPSASVVVCQGGLLALGRELEDVGRIVTAAPQTVTSGVAEGRPAPTSRSLTTPASDGTAPATAVVAEPMDGTRTDVAASGSSTIVADDLSGFAASACRPALMESWLVGGSAATGASDTLLLANPGTVAATVQLTVFGASGPQVPAGAGELVVGPGAQIVLPLAGLQLGEESPVIRVTAMGAPVQAALQASITRTLVPGGVDQVGAIAAPDRIQVMPGVTVTQNPDAEGTSDAATVVRILSPVEDTTAVVTASAVGTTSSSAAPMTVPLTAGIPTEVDLGGLATGQYTVEVSAEATVVAAVWQTTGFGEGADFAWYSAAPAVAGPGLFATPPGPTPVLTLGNPTAEPVTTTVDAVDGSFSTEVTVPPGESSSVRLTSRSVYLLDAGGDGIRAGVSLTGDGALAGFPVWPSDAAAQQITVYP</sequence>
<evidence type="ECO:0000313" key="3">
    <source>
        <dbReference type="Proteomes" id="UP001589611"/>
    </source>
</evidence>
<evidence type="ECO:0000256" key="1">
    <source>
        <dbReference type="SAM" id="MobiDB-lite"/>
    </source>
</evidence>
<dbReference type="RefSeq" id="WP_344712361.1">
    <property type="nucleotide sequence ID" value="NZ_BAAAWH010000001.1"/>
</dbReference>
<accession>A0ABV5SZP8</accession>
<dbReference type="Pfam" id="PF18986">
    <property type="entry name" value="DUF5719"/>
    <property type="match status" value="1"/>
</dbReference>
<comment type="caution">
    <text evidence="2">The sequence shown here is derived from an EMBL/GenBank/DDBJ whole genome shotgun (WGS) entry which is preliminary data.</text>
</comment>
<proteinExistence type="predicted"/>
<organism evidence="2 3">
    <name type="scientific">Microbacterium terregens</name>
    <dbReference type="NCBI Taxonomy" id="69363"/>
    <lineage>
        <taxon>Bacteria</taxon>
        <taxon>Bacillati</taxon>
        <taxon>Actinomycetota</taxon>
        <taxon>Actinomycetes</taxon>
        <taxon>Micrococcales</taxon>
        <taxon>Microbacteriaceae</taxon>
        <taxon>Microbacterium</taxon>
    </lineage>
</organism>